<sequence length="39" mass="4470">MRNYIRIGVPSKEARGTEIPAQRYKKNTASSYRALCALR</sequence>
<evidence type="ECO:0000313" key="1">
    <source>
        <dbReference type="EMBL" id="KXB75224.1"/>
    </source>
</evidence>
<organism evidence="1 2">
    <name type="scientific">Porphyromonas somerae</name>
    <dbReference type="NCBI Taxonomy" id="322095"/>
    <lineage>
        <taxon>Bacteria</taxon>
        <taxon>Pseudomonadati</taxon>
        <taxon>Bacteroidota</taxon>
        <taxon>Bacteroidia</taxon>
        <taxon>Bacteroidales</taxon>
        <taxon>Porphyromonadaceae</taxon>
        <taxon>Porphyromonas</taxon>
    </lineage>
</organism>
<proteinExistence type="predicted"/>
<evidence type="ECO:0000313" key="2">
    <source>
        <dbReference type="Proteomes" id="UP000070224"/>
    </source>
</evidence>
<protein>
    <submittedName>
        <fullName evidence="1">Uncharacterized protein</fullName>
    </submittedName>
</protein>
<accession>A0A134B5M5</accession>
<reference evidence="2" key="1">
    <citation type="submission" date="2016-01" db="EMBL/GenBank/DDBJ databases">
        <authorList>
            <person name="Mitreva M."/>
            <person name="Pepin K.H."/>
            <person name="Mihindukulasuriya K.A."/>
            <person name="Fulton R."/>
            <person name="Fronick C."/>
            <person name="O'Laughlin M."/>
            <person name="Miner T."/>
            <person name="Herter B."/>
            <person name="Rosa B.A."/>
            <person name="Cordes M."/>
            <person name="Tomlinson C."/>
            <person name="Wollam A."/>
            <person name="Palsikar V.B."/>
            <person name="Mardis E.R."/>
            <person name="Wilson R.K."/>
        </authorList>
    </citation>
    <scope>NUCLEOTIDE SEQUENCE [LARGE SCALE GENOMIC DNA]</scope>
    <source>
        <strain evidence="2">KA00683</strain>
    </source>
</reference>
<gene>
    <name evidence="1" type="ORF">HMPREF3185_01528</name>
</gene>
<dbReference type="STRING" id="322095.HMPREF3185_01528"/>
<dbReference type="EMBL" id="LSDK01000096">
    <property type="protein sequence ID" value="KXB75224.1"/>
    <property type="molecule type" value="Genomic_DNA"/>
</dbReference>
<comment type="caution">
    <text evidence="1">The sequence shown here is derived from an EMBL/GenBank/DDBJ whole genome shotgun (WGS) entry which is preliminary data.</text>
</comment>
<dbReference type="AlphaFoldDB" id="A0A134B5M5"/>
<name>A0A134B5M5_9PORP</name>
<dbReference type="Proteomes" id="UP000070224">
    <property type="component" value="Unassembled WGS sequence"/>
</dbReference>
<keyword evidence="2" id="KW-1185">Reference proteome</keyword>